<feature type="transmembrane region" description="Helical" evidence="1">
    <location>
        <begin position="311"/>
        <end position="332"/>
    </location>
</feature>
<dbReference type="AlphaFoldDB" id="A0A401Z833"/>
<name>A0A401Z833_9CHLR</name>
<feature type="transmembrane region" description="Helical" evidence="1">
    <location>
        <begin position="86"/>
        <end position="106"/>
    </location>
</feature>
<keyword evidence="1" id="KW-0472">Membrane</keyword>
<evidence type="ECO:0000313" key="3">
    <source>
        <dbReference type="Proteomes" id="UP000287224"/>
    </source>
</evidence>
<sequence>MGKFTITIKPHYIFLALILLIAIALRVVLAYYNWPYFNADEGVMGIMARHIQQGERPVVFYGQDYMGVLEAYIGAMLFSFMGSSVFALRLGMTLFYVGFLVFLYLFVRQIYTEQFALWMVALFGFGSTAILSRQLVAIGGYIEVELFVALAFTVVLWPAFHPFPEGKKQHLLQYLCFFLWAVAISVGLWSYSAIIPWIACSGLLLLIFCWRELLLKGGLIALLAGLLIGSTPLIIYNVGAQPGHDTLTVLFSIVGKAPLTLHTLKEQILNTFTISFPIISGEPTCHKSEYLFLHYWGFESDWSSHCMALGAGWSLFFGALGLASGGIGLFALGKAFMLWRKKHVLTLTEHQHIVRLTAHLLLLLGVVGVVVPYLRSMPVLTGPGGNARYLLGTWIGFPALLWPLWAGGTRLRNSSLGRRRWTVVGLRASCVACLTLLLAIYVYGSWLAVTQLPLAKASKQSAEATVQTLQAHHVTHIYAEYWFTYRIAFYSNEQVTGASYIYNHANDHTLRLFQNKYTPYLTAAQRDPYASYVIPASPDSTIYISMKDIKDLTGIVKRRFQDQHLSYRVFSVPGYTIYQPIPPNS</sequence>
<dbReference type="Proteomes" id="UP000287224">
    <property type="component" value="Unassembled WGS sequence"/>
</dbReference>
<feature type="transmembrane region" description="Helical" evidence="1">
    <location>
        <begin position="426"/>
        <end position="449"/>
    </location>
</feature>
<feature type="transmembrane region" description="Helical" evidence="1">
    <location>
        <begin position="217"/>
        <end position="238"/>
    </location>
</feature>
<reference evidence="3" key="1">
    <citation type="submission" date="2018-12" db="EMBL/GenBank/DDBJ databases">
        <title>Tengunoibacter tsumagoiensis gen. nov., sp. nov., Dictyobacter kobayashii sp. nov., D. alpinus sp. nov., and D. joshuensis sp. nov. and description of Dictyobacteraceae fam. nov. within the order Ktedonobacterales isolated from Tengu-no-mugimeshi.</title>
        <authorList>
            <person name="Wang C.M."/>
            <person name="Zheng Y."/>
            <person name="Sakai Y."/>
            <person name="Toyoda A."/>
            <person name="Minakuchi Y."/>
            <person name="Abe K."/>
            <person name="Yokota A."/>
            <person name="Yabe S."/>
        </authorList>
    </citation>
    <scope>NUCLEOTIDE SEQUENCE [LARGE SCALE GENOMIC DNA]</scope>
    <source>
        <strain evidence="3">S-27</strain>
    </source>
</reference>
<feature type="transmembrane region" description="Helical" evidence="1">
    <location>
        <begin position="12"/>
        <end position="34"/>
    </location>
</feature>
<protein>
    <recommendedName>
        <fullName evidence="4">Glycosyltransferase RgtA/B/C/D-like domain-containing protein</fullName>
    </recommendedName>
</protein>
<accession>A0A401Z833</accession>
<feature type="transmembrane region" description="Helical" evidence="1">
    <location>
        <begin position="386"/>
        <end position="405"/>
    </location>
</feature>
<evidence type="ECO:0000256" key="1">
    <source>
        <dbReference type="SAM" id="Phobius"/>
    </source>
</evidence>
<keyword evidence="1" id="KW-1133">Transmembrane helix</keyword>
<dbReference type="EMBL" id="BIFQ01000001">
    <property type="protein sequence ID" value="GCE03003.1"/>
    <property type="molecule type" value="Genomic_DNA"/>
</dbReference>
<comment type="caution">
    <text evidence="2">The sequence shown here is derived from an EMBL/GenBank/DDBJ whole genome shotgun (WGS) entry which is preliminary data.</text>
</comment>
<feature type="transmembrane region" description="Helical" evidence="1">
    <location>
        <begin position="138"/>
        <end position="159"/>
    </location>
</feature>
<organism evidence="2 3">
    <name type="scientific">Dictyobacter aurantiacus</name>
    <dbReference type="NCBI Taxonomy" id="1936993"/>
    <lineage>
        <taxon>Bacteria</taxon>
        <taxon>Bacillati</taxon>
        <taxon>Chloroflexota</taxon>
        <taxon>Ktedonobacteria</taxon>
        <taxon>Ktedonobacterales</taxon>
        <taxon>Dictyobacteraceae</taxon>
        <taxon>Dictyobacter</taxon>
    </lineage>
</organism>
<feature type="transmembrane region" description="Helical" evidence="1">
    <location>
        <begin position="171"/>
        <end position="188"/>
    </location>
</feature>
<evidence type="ECO:0008006" key="4">
    <source>
        <dbReference type="Google" id="ProtNLM"/>
    </source>
</evidence>
<gene>
    <name evidence="2" type="ORF">KDAU_03320</name>
</gene>
<keyword evidence="3" id="KW-1185">Reference proteome</keyword>
<evidence type="ECO:0000313" key="2">
    <source>
        <dbReference type="EMBL" id="GCE03003.1"/>
    </source>
</evidence>
<proteinExistence type="predicted"/>
<feature type="transmembrane region" description="Helical" evidence="1">
    <location>
        <begin position="115"/>
        <end position="132"/>
    </location>
</feature>
<feature type="transmembrane region" description="Helical" evidence="1">
    <location>
        <begin position="194"/>
        <end position="210"/>
    </location>
</feature>
<keyword evidence="1" id="KW-0812">Transmembrane</keyword>
<feature type="transmembrane region" description="Helical" evidence="1">
    <location>
        <begin position="353"/>
        <end position="374"/>
    </location>
</feature>